<dbReference type="AlphaFoldDB" id="A0A8J7QG51"/>
<dbReference type="RefSeq" id="WP_207857513.1">
    <property type="nucleotide sequence ID" value="NZ_JAFREP010000004.1"/>
</dbReference>
<dbReference type="InterPro" id="IPR028956">
    <property type="entry name" value="Imm51"/>
</dbReference>
<name>A0A8J7QG51_9BACT</name>
<protein>
    <submittedName>
        <fullName evidence="1">Uncharacterized protein</fullName>
    </submittedName>
</protein>
<dbReference type="Proteomes" id="UP000664417">
    <property type="component" value="Unassembled WGS sequence"/>
</dbReference>
<accession>A0A8J7QG51</accession>
<gene>
    <name evidence="1" type="ORF">J3U88_05850</name>
</gene>
<evidence type="ECO:0000313" key="2">
    <source>
        <dbReference type="Proteomes" id="UP000664417"/>
    </source>
</evidence>
<proteinExistence type="predicted"/>
<dbReference type="EMBL" id="JAFREP010000004">
    <property type="protein sequence ID" value="MBO1317978.1"/>
    <property type="molecule type" value="Genomic_DNA"/>
</dbReference>
<keyword evidence="2" id="KW-1185">Reference proteome</keyword>
<sequence>MYDERVALIEMPENDCISVCLYCENDDLFALGERINAKFEEAYMNGYNWDALIRCYIGKQDAQLMSEIESDPEAGMYSGYTSFSPENLEKMKRFEAYLRDMLTNETRLMTFIRAHQSEIEWD</sequence>
<organism evidence="1 2">
    <name type="scientific">Acanthopleuribacter pedis</name>
    <dbReference type="NCBI Taxonomy" id="442870"/>
    <lineage>
        <taxon>Bacteria</taxon>
        <taxon>Pseudomonadati</taxon>
        <taxon>Acidobacteriota</taxon>
        <taxon>Holophagae</taxon>
        <taxon>Acanthopleuribacterales</taxon>
        <taxon>Acanthopleuribacteraceae</taxon>
        <taxon>Acanthopleuribacter</taxon>
    </lineage>
</organism>
<evidence type="ECO:0000313" key="1">
    <source>
        <dbReference type="EMBL" id="MBO1317978.1"/>
    </source>
</evidence>
<reference evidence="1" key="1">
    <citation type="submission" date="2021-03" db="EMBL/GenBank/DDBJ databases">
        <authorList>
            <person name="Wang G."/>
        </authorList>
    </citation>
    <scope>NUCLEOTIDE SEQUENCE</scope>
    <source>
        <strain evidence="1">KCTC 12899</strain>
    </source>
</reference>
<comment type="caution">
    <text evidence="1">The sequence shown here is derived from an EMBL/GenBank/DDBJ whole genome shotgun (WGS) entry which is preliminary data.</text>
</comment>
<dbReference type="Pfam" id="PF15595">
    <property type="entry name" value="Imm51"/>
    <property type="match status" value="1"/>
</dbReference>